<keyword evidence="2" id="KW-1133">Transmembrane helix</keyword>
<gene>
    <name evidence="3" type="ORF">F4556_001248</name>
</gene>
<feature type="region of interest" description="Disordered" evidence="1">
    <location>
        <begin position="84"/>
        <end position="112"/>
    </location>
</feature>
<dbReference type="InterPro" id="IPR050583">
    <property type="entry name" value="Mycobacterial_A85_antigen"/>
</dbReference>
<dbReference type="InterPro" id="IPR000801">
    <property type="entry name" value="Esterase-like"/>
</dbReference>
<keyword evidence="2" id="KW-0812">Transmembrane</keyword>
<dbReference type="EMBL" id="JACHJR010000001">
    <property type="protein sequence ID" value="MBB4945713.1"/>
    <property type="molecule type" value="Genomic_DNA"/>
</dbReference>
<dbReference type="InterPro" id="IPR029058">
    <property type="entry name" value="AB_hydrolase_fold"/>
</dbReference>
<feature type="region of interest" description="Disordered" evidence="1">
    <location>
        <begin position="118"/>
        <end position="137"/>
    </location>
</feature>
<evidence type="ECO:0000256" key="2">
    <source>
        <dbReference type="SAM" id="Phobius"/>
    </source>
</evidence>
<keyword evidence="4" id="KW-1185">Reference proteome</keyword>
<dbReference type="SUPFAM" id="SSF53474">
    <property type="entry name" value="alpha/beta-Hydrolases"/>
    <property type="match status" value="1"/>
</dbReference>
<dbReference type="AlphaFoldDB" id="A0A7W7S9F3"/>
<organism evidence="3 4">
    <name type="scientific">Kitasatospora gansuensis</name>
    <dbReference type="NCBI Taxonomy" id="258050"/>
    <lineage>
        <taxon>Bacteria</taxon>
        <taxon>Bacillati</taxon>
        <taxon>Actinomycetota</taxon>
        <taxon>Actinomycetes</taxon>
        <taxon>Kitasatosporales</taxon>
        <taxon>Streptomycetaceae</taxon>
        <taxon>Kitasatospora</taxon>
    </lineage>
</organism>
<feature type="transmembrane region" description="Helical" evidence="2">
    <location>
        <begin position="6"/>
        <end position="27"/>
    </location>
</feature>
<protein>
    <submittedName>
        <fullName evidence="3">S-formylglutathione hydrolase FrmB</fullName>
    </submittedName>
</protein>
<accession>A0A7W7S9F3</accession>
<dbReference type="Proteomes" id="UP000573327">
    <property type="component" value="Unassembled WGS sequence"/>
</dbReference>
<dbReference type="PANTHER" id="PTHR48098">
    <property type="entry name" value="ENTEROCHELIN ESTERASE-RELATED"/>
    <property type="match status" value="1"/>
</dbReference>
<dbReference type="GO" id="GO:0016787">
    <property type="term" value="F:hydrolase activity"/>
    <property type="evidence" value="ECO:0007669"/>
    <property type="project" value="UniProtKB-KW"/>
</dbReference>
<dbReference type="GO" id="GO:0016747">
    <property type="term" value="F:acyltransferase activity, transferring groups other than amino-acyl groups"/>
    <property type="evidence" value="ECO:0007669"/>
    <property type="project" value="TreeGrafter"/>
</dbReference>
<feature type="compositionally biased region" description="Basic and acidic residues" evidence="1">
    <location>
        <begin position="122"/>
        <end position="137"/>
    </location>
</feature>
<keyword evidence="2" id="KW-0472">Membrane</keyword>
<reference evidence="3 4" key="1">
    <citation type="submission" date="2020-08" db="EMBL/GenBank/DDBJ databases">
        <title>Sequencing the genomes of 1000 actinobacteria strains.</title>
        <authorList>
            <person name="Klenk H.-P."/>
        </authorList>
    </citation>
    <scope>NUCLEOTIDE SEQUENCE [LARGE SCALE GENOMIC DNA]</scope>
    <source>
        <strain evidence="3 4">DSM 44786</strain>
    </source>
</reference>
<proteinExistence type="predicted"/>
<sequence>MGLTSHALLLLAVVTALLLAVGTVWFWPRFAAPTWRAVLGRIGALLATQLSVLCLLGLLANNYFAFYSSWDDLLGTGESGPVSVAGQQGVPSPGGSAPASASAAASVAEPPVQPVQPVQRLGRAEVDSGGRGREPSRVGEIQEIRIPGPSTGLSTDGYVYLPPQYFQAEYADRKFPALIVLTGFPGDAKNLITRLNYPGAALGLIASGRMQPTVLVLMRPSPALPADSECEDIPGGVRSETYFAKDVPRVLAASYRISTGPKAWGMIGNSTGGYCALKLTMRHPEVFPAGVSVSGYYRAAEDVSTGDLFKGSEQRRNEADLMWRLRSLPGPPVAVMLAGSREGDGDYQRDTDAFEAAVRPPMTVATASVPTGGHNFQTWSRLLPPALEFLSQHLVP</sequence>
<dbReference type="Pfam" id="PF00756">
    <property type="entry name" value="Esterase"/>
    <property type="match status" value="1"/>
</dbReference>
<dbReference type="Gene3D" id="3.40.50.1820">
    <property type="entry name" value="alpha/beta hydrolase"/>
    <property type="match status" value="1"/>
</dbReference>
<dbReference type="PANTHER" id="PTHR48098:SF1">
    <property type="entry name" value="DIACYLGLYCEROL ACYLTRANSFERASE_MYCOLYLTRANSFERASE AG85A"/>
    <property type="match status" value="1"/>
</dbReference>
<evidence type="ECO:0000313" key="3">
    <source>
        <dbReference type="EMBL" id="MBB4945713.1"/>
    </source>
</evidence>
<keyword evidence="3" id="KW-0378">Hydrolase</keyword>
<evidence type="ECO:0000256" key="1">
    <source>
        <dbReference type="SAM" id="MobiDB-lite"/>
    </source>
</evidence>
<dbReference type="RefSeq" id="WP_184912303.1">
    <property type="nucleotide sequence ID" value="NZ_JACHJR010000001.1"/>
</dbReference>
<comment type="caution">
    <text evidence="3">The sequence shown here is derived from an EMBL/GenBank/DDBJ whole genome shotgun (WGS) entry which is preliminary data.</text>
</comment>
<evidence type="ECO:0000313" key="4">
    <source>
        <dbReference type="Proteomes" id="UP000573327"/>
    </source>
</evidence>
<feature type="transmembrane region" description="Helical" evidence="2">
    <location>
        <begin position="39"/>
        <end position="60"/>
    </location>
</feature>
<name>A0A7W7S9F3_9ACTN</name>